<organism evidence="1 2">
    <name type="scientific">Araneus ventricosus</name>
    <name type="common">Orbweaver spider</name>
    <name type="synonym">Epeira ventricosa</name>
    <dbReference type="NCBI Taxonomy" id="182803"/>
    <lineage>
        <taxon>Eukaryota</taxon>
        <taxon>Metazoa</taxon>
        <taxon>Ecdysozoa</taxon>
        <taxon>Arthropoda</taxon>
        <taxon>Chelicerata</taxon>
        <taxon>Arachnida</taxon>
        <taxon>Araneae</taxon>
        <taxon>Araneomorphae</taxon>
        <taxon>Entelegynae</taxon>
        <taxon>Araneoidea</taxon>
        <taxon>Araneidae</taxon>
        <taxon>Araneus</taxon>
    </lineage>
</organism>
<reference evidence="1 2" key="1">
    <citation type="journal article" date="2019" name="Sci. Rep.">
        <title>Orb-weaving spider Araneus ventricosus genome elucidates the spidroin gene catalogue.</title>
        <authorList>
            <person name="Kono N."/>
            <person name="Nakamura H."/>
            <person name="Ohtoshi R."/>
            <person name="Moran D.A.P."/>
            <person name="Shinohara A."/>
            <person name="Yoshida Y."/>
            <person name="Fujiwara M."/>
            <person name="Mori M."/>
            <person name="Tomita M."/>
            <person name="Arakawa K."/>
        </authorList>
    </citation>
    <scope>NUCLEOTIDE SEQUENCE [LARGE SCALE GENOMIC DNA]</scope>
</reference>
<sequence>MLAKIGAQRAKEVLPSLPHLFIASEVTSR</sequence>
<comment type="caution">
    <text evidence="1">The sequence shown here is derived from an EMBL/GenBank/DDBJ whole genome shotgun (WGS) entry which is preliminary data.</text>
</comment>
<proteinExistence type="predicted"/>
<dbReference type="AlphaFoldDB" id="A0A4Y2IIR1"/>
<name>A0A4Y2IIR1_ARAVE</name>
<feature type="non-terminal residue" evidence="1">
    <location>
        <position position="29"/>
    </location>
</feature>
<dbReference type="EMBL" id="BGPR01263168">
    <property type="protein sequence ID" value="GBM77440.1"/>
    <property type="molecule type" value="Genomic_DNA"/>
</dbReference>
<evidence type="ECO:0000313" key="2">
    <source>
        <dbReference type="Proteomes" id="UP000499080"/>
    </source>
</evidence>
<protein>
    <submittedName>
        <fullName evidence="1">Uncharacterized protein</fullName>
    </submittedName>
</protein>
<gene>
    <name evidence="1" type="ORF">AVEN_89922_1</name>
</gene>
<dbReference type="Proteomes" id="UP000499080">
    <property type="component" value="Unassembled WGS sequence"/>
</dbReference>
<evidence type="ECO:0000313" key="1">
    <source>
        <dbReference type="EMBL" id="GBM77440.1"/>
    </source>
</evidence>
<accession>A0A4Y2IIR1</accession>
<keyword evidence="2" id="KW-1185">Reference proteome</keyword>